<dbReference type="AlphaFoldDB" id="A0AAP0F0Y3"/>
<feature type="region of interest" description="Disordered" evidence="1">
    <location>
        <begin position="168"/>
        <end position="204"/>
    </location>
</feature>
<dbReference type="Proteomes" id="UP001417504">
    <property type="component" value="Unassembled WGS sequence"/>
</dbReference>
<feature type="compositionally biased region" description="Acidic residues" evidence="1">
    <location>
        <begin position="105"/>
        <end position="127"/>
    </location>
</feature>
<evidence type="ECO:0000313" key="2">
    <source>
        <dbReference type="EMBL" id="KAK9102934.1"/>
    </source>
</evidence>
<dbReference type="EMBL" id="JBBNAE010000008">
    <property type="protein sequence ID" value="KAK9102934.1"/>
    <property type="molecule type" value="Genomic_DNA"/>
</dbReference>
<evidence type="ECO:0000256" key="1">
    <source>
        <dbReference type="SAM" id="MobiDB-lite"/>
    </source>
</evidence>
<comment type="caution">
    <text evidence="2">The sequence shown here is derived from an EMBL/GenBank/DDBJ whole genome shotgun (WGS) entry which is preliminary data.</text>
</comment>
<organism evidence="2 3">
    <name type="scientific">Stephania japonica</name>
    <dbReference type="NCBI Taxonomy" id="461633"/>
    <lineage>
        <taxon>Eukaryota</taxon>
        <taxon>Viridiplantae</taxon>
        <taxon>Streptophyta</taxon>
        <taxon>Embryophyta</taxon>
        <taxon>Tracheophyta</taxon>
        <taxon>Spermatophyta</taxon>
        <taxon>Magnoliopsida</taxon>
        <taxon>Ranunculales</taxon>
        <taxon>Menispermaceae</taxon>
        <taxon>Menispermoideae</taxon>
        <taxon>Cissampelideae</taxon>
        <taxon>Stephania</taxon>
    </lineage>
</organism>
<reference evidence="2 3" key="1">
    <citation type="submission" date="2024-01" db="EMBL/GenBank/DDBJ databases">
        <title>Genome assemblies of Stephania.</title>
        <authorList>
            <person name="Yang L."/>
        </authorList>
    </citation>
    <scope>NUCLEOTIDE SEQUENCE [LARGE SCALE GENOMIC DNA]</scope>
    <source>
        <strain evidence="2">QJT</strain>
        <tissue evidence="2">Leaf</tissue>
    </source>
</reference>
<gene>
    <name evidence="2" type="ORF">Sjap_020188</name>
</gene>
<accession>A0AAP0F0Y3</accession>
<feature type="region of interest" description="Disordered" evidence="1">
    <location>
        <begin position="81"/>
        <end position="153"/>
    </location>
</feature>
<proteinExistence type="predicted"/>
<sequence length="336" mass="37501">MAHIIDLNKLVEEVVDLKKDNINNKEGEDINNLEEDDIVNETSQPIDGVTDKEPLEVISDDDLAGEVETIEVPINVGVIAEEAKEVSSEKGVPTDNQERSGTSDDVNDESSYEDEFEYDTKEDADDEGTSKPGRKDPYDGEEETNEEGADVSLSHIERLQDVGKDLHTKSTDMINGSNEKEDHGGTLHFSPSFSPNHQKDQPMKDNFQQPLEDIVSPIEDGQQLTDPNDDEVKDKPIASPIEQFDNLPTIGSHHAIEILMELLDWAKTLKEDVGEMKLVVQTTLATQRKEIKSIIFSAINSLKQDIGFMFGSMGDVFNTAIASWEDKFAKDLIYNY</sequence>
<name>A0AAP0F0Y3_9MAGN</name>
<keyword evidence="3" id="KW-1185">Reference proteome</keyword>
<protein>
    <submittedName>
        <fullName evidence="2">Uncharacterized protein</fullName>
    </submittedName>
</protein>
<feature type="compositionally biased region" description="Acidic residues" evidence="1">
    <location>
        <begin position="139"/>
        <end position="149"/>
    </location>
</feature>
<evidence type="ECO:0000313" key="3">
    <source>
        <dbReference type="Proteomes" id="UP001417504"/>
    </source>
</evidence>